<organism evidence="2 3">
    <name type="scientific">Pyrocoelia pectoralis</name>
    <dbReference type="NCBI Taxonomy" id="417401"/>
    <lineage>
        <taxon>Eukaryota</taxon>
        <taxon>Metazoa</taxon>
        <taxon>Ecdysozoa</taxon>
        <taxon>Arthropoda</taxon>
        <taxon>Hexapoda</taxon>
        <taxon>Insecta</taxon>
        <taxon>Pterygota</taxon>
        <taxon>Neoptera</taxon>
        <taxon>Endopterygota</taxon>
        <taxon>Coleoptera</taxon>
        <taxon>Polyphaga</taxon>
        <taxon>Elateriformia</taxon>
        <taxon>Elateroidea</taxon>
        <taxon>Lampyridae</taxon>
        <taxon>Lampyrinae</taxon>
        <taxon>Pyrocoelia</taxon>
    </lineage>
</organism>
<accession>A0AAN7VHN5</accession>
<dbReference type="AlphaFoldDB" id="A0AAN7VHN5"/>
<evidence type="ECO:0000313" key="3">
    <source>
        <dbReference type="Proteomes" id="UP001329430"/>
    </source>
</evidence>
<feature type="region of interest" description="Disordered" evidence="1">
    <location>
        <begin position="1"/>
        <end position="24"/>
    </location>
</feature>
<feature type="compositionally biased region" description="Acidic residues" evidence="1">
    <location>
        <begin position="241"/>
        <end position="252"/>
    </location>
</feature>
<dbReference type="EMBL" id="JAVRBK010000004">
    <property type="protein sequence ID" value="KAK5644339.1"/>
    <property type="molecule type" value="Genomic_DNA"/>
</dbReference>
<gene>
    <name evidence="2" type="ORF">RI129_005639</name>
</gene>
<dbReference type="Proteomes" id="UP001329430">
    <property type="component" value="Chromosome 4"/>
</dbReference>
<keyword evidence="3" id="KW-1185">Reference proteome</keyword>
<evidence type="ECO:0000313" key="2">
    <source>
        <dbReference type="EMBL" id="KAK5644339.1"/>
    </source>
</evidence>
<sequence>MDPEYNSQHVKSNSPRSPMTQTNSRVQAEQLLQHALLLTEMGMDLKEQTLSGQKYVSYLKNWTLRAAKVMNILQSSSKTFLLLAQKVLIQSGLDCTLSHDQTYLTTKLEYEKLLNIIEKELGEIEEIENINSPSSACGIIGNIGTLSDKIKYLEEKQKLSDNCLLPPTCSARSVKSDIDEKYPENLSRESLIDLNNVVNLPTVPEDIFISCANKPTKTASLSSLKSMRKVKLFLQRASSASDEDDESSETEEHDYSKPGDYEEGKSVTYVSSKKIHLGNITEEGQQD</sequence>
<evidence type="ECO:0000256" key="1">
    <source>
        <dbReference type="SAM" id="MobiDB-lite"/>
    </source>
</evidence>
<comment type="caution">
    <text evidence="2">The sequence shown here is derived from an EMBL/GenBank/DDBJ whole genome shotgun (WGS) entry which is preliminary data.</text>
</comment>
<proteinExistence type="predicted"/>
<reference evidence="2 3" key="1">
    <citation type="journal article" date="2024" name="Insects">
        <title>An Improved Chromosome-Level Genome Assembly of the Firefly Pyrocoelia pectoralis.</title>
        <authorList>
            <person name="Fu X."/>
            <person name="Meyer-Rochow V.B."/>
            <person name="Ballantyne L."/>
            <person name="Zhu X."/>
        </authorList>
    </citation>
    <scope>NUCLEOTIDE SEQUENCE [LARGE SCALE GENOMIC DNA]</scope>
    <source>
        <strain evidence="2">XCY_ONT2</strain>
    </source>
</reference>
<feature type="region of interest" description="Disordered" evidence="1">
    <location>
        <begin position="237"/>
        <end position="265"/>
    </location>
</feature>
<name>A0AAN7VHN5_9COLE</name>
<feature type="compositionally biased region" description="Basic and acidic residues" evidence="1">
    <location>
        <begin position="253"/>
        <end position="265"/>
    </location>
</feature>
<protein>
    <submittedName>
        <fullName evidence="2">Uncharacterized protein</fullName>
    </submittedName>
</protein>